<reference evidence="1" key="1">
    <citation type="submission" date="2016-01" db="EMBL/GenBank/DDBJ databases">
        <authorList>
            <person name="Peeters C."/>
        </authorList>
    </citation>
    <scope>NUCLEOTIDE SEQUENCE [LARGE SCALE GENOMIC DNA]</scope>
    <source>
        <strain evidence="1">LMG 22934</strain>
    </source>
</reference>
<accession>A0A158G8A5</accession>
<name>A0A158G8A5_9BURK</name>
<dbReference type="EMBL" id="FCNW02000005">
    <property type="protein sequence ID" value="SAL28262.1"/>
    <property type="molecule type" value="Genomic_DNA"/>
</dbReference>
<sequence length="202" mass="21675">MTEQDKPRIVRVSVPRAAIDEIRQSGHHVVTFSGYSNAGYEDQGALEQCLSDLLAGFDPVTTKVCAGATAAGIGAVYPIASERGFETIGVVSSMAEREKAAFSTAVGTVFIVTDESWGGYVGNTRMLSLTSLVMVEVSDELICIGGGSIARDEYEVAERMGKIVRFMGADMNHAAALEKTQRKGTPPPSDFKGPLYEFLNKR</sequence>
<proteinExistence type="predicted"/>
<gene>
    <name evidence="1" type="ORF">AWB65_01671</name>
</gene>
<organism evidence="1 2">
    <name type="scientific">Caballeronia humi</name>
    <dbReference type="NCBI Taxonomy" id="326474"/>
    <lineage>
        <taxon>Bacteria</taxon>
        <taxon>Pseudomonadati</taxon>
        <taxon>Pseudomonadota</taxon>
        <taxon>Betaproteobacteria</taxon>
        <taxon>Burkholderiales</taxon>
        <taxon>Burkholderiaceae</taxon>
        <taxon>Caballeronia</taxon>
    </lineage>
</organism>
<comment type="caution">
    <text evidence="1">The sequence shown here is derived from an EMBL/GenBank/DDBJ whole genome shotgun (WGS) entry which is preliminary data.</text>
</comment>
<dbReference type="OrthoDB" id="7026228at2"/>
<evidence type="ECO:0000313" key="1">
    <source>
        <dbReference type="EMBL" id="SAL28262.1"/>
    </source>
</evidence>
<dbReference type="Proteomes" id="UP000054977">
    <property type="component" value="Unassembled WGS sequence"/>
</dbReference>
<protein>
    <submittedName>
        <fullName evidence="1">Uncharacterized protein</fullName>
    </submittedName>
</protein>
<dbReference type="RefSeq" id="WP_087666701.1">
    <property type="nucleotide sequence ID" value="NZ_FCNW02000005.1"/>
</dbReference>
<evidence type="ECO:0000313" key="2">
    <source>
        <dbReference type="Proteomes" id="UP000054977"/>
    </source>
</evidence>
<keyword evidence="2" id="KW-1185">Reference proteome</keyword>
<dbReference type="AlphaFoldDB" id="A0A158G8A5"/>